<feature type="transmembrane region" description="Helical" evidence="1">
    <location>
        <begin position="43"/>
        <end position="70"/>
    </location>
</feature>
<keyword evidence="1" id="KW-0812">Transmembrane</keyword>
<evidence type="ECO:0000313" key="2">
    <source>
        <dbReference type="EMBL" id="MBJ8340146.1"/>
    </source>
</evidence>
<keyword evidence="1" id="KW-0472">Membrane</keyword>
<gene>
    <name evidence="2" type="ORF">JGU71_14740</name>
</gene>
<sequence>MTLALVCIAAALIVAPSESRQRRLDTIFERAGVRRGFPKFENVIGLCCMPAFLVGGLHGLLAAAMVVLLFRRRRATASRDEQMQVERRKLLDGIDIVIGELKIGAHPAAAAEAAAAECSGVVATVLAVAAARSRLGGSGADGIEAADTAITAELGRIGHAWRVAETHGLALAELLTAARTDILGRLRFRSRTESSLAGARATGTVLAGLPVLGILLGQLMGAAPLTVLLGGGTGGVLLVVGTAFACVGLLWTDAITSKVVA</sequence>
<proteinExistence type="predicted"/>
<name>A0A934NRL9_9NOCA</name>
<protein>
    <submittedName>
        <fullName evidence="2">Secretion protein F</fullName>
    </submittedName>
</protein>
<keyword evidence="3" id="KW-1185">Reference proteome</keyword>
<dbReference type="RefSeq" id="WP_199704891.1">
    <property type="nucleotide sequence ID" value="NZ_JAEMNV010000004.1"/>
</dbReference>
<feature type="transmembrane region" description="Helical" evidence="1">
    <location>
        <begin position="225"/>
        <end position="251"/>
    </location>
</feature>
<feature type="transmembrane region" description="Helical" evidence="1">
    <location>
        <begin position="197"/>
        <end position="219"/>
    </location>
</feature>
<organism evidence="2 3">
    <name type="scientific">Antrihabitans stalagmiti</name>
    <dbReference type="NCBI Taxonomy" id="2799499"/>
    <lineage>
        <taxon>Bacteria</taxon>
        <taxon>Bacillati</taxon>
        <taxon>Actinomycetota</taxon>
        <taxon>Actinomycetes</taxon>
        <taxon>Mycobacteriales</taxon>
        <taxon>Nocardiaceae</taxon>
        <taxon>Antrihabitans</taxon>
    </lineage>
</organism>
<dbReference type="AlphaFoldDB" id="A0A934NRL9"/>
<comment type="caution">
    <text evidence="2">The sequence shown here is derived from an EMBL/GenBank/DDBJ whole genome shotgun (WGS) entry which is preliminary data.</text>
</comment>
<evidence type="ECO:0000256" key="1">
    <source>
        <dbReference type="SAM" id="Phobius"/>
    </source>
</evidence>
<reference evidence="2" key="1">
    <citation type="submission" date="2020-12" db="EMBL/GenBank/DDBJ databases">
        <title>Antrihabitans popcorni sp. nov. and Antrihabitans auranticaus sp. nov., isolated from a larva cave.</title>
        <authorList>
            <person name="Lee S.D."/>
            <person name="Kim I.S."/>
        </authorList>
    </citation>
    <scope>NUCLEOTIDE SEQUENCE</scope>
    <source>
        <strain evidence="2">YC3-6</strain>
    </source>
</reference>
<accession>A0A934NRL9</accession>
<dbReference type="EMBL" id="JAEMNV010000004">
    <property type="protein sequence ID" value="MBJ8340146.1"/>
    <property type="molecule type" value="Genomic_DNA"/>
</dbReference>
<dbReference type="PANTHER" id="PTHR35007">
    <property type="entry name" value="INTEGRAL MEMBRANE PROTEIN-RELATED"/>
    <property type="match status" value="1"/>
</dbReference>
<dbReference type="Proteomes" id="UP000655868">
    <property type="component" value="Unassembled WGS sequence"/>
</dbReference>
<evidence type="ECO:0000313" key="3">
    <source>
        <dbReference type="Proteomes" id="UP000655868"/>
    </source>
</evidence>
<dbReference type="PANTHER" id="PTHR35007:SF4">
    <property type="entry name" value="CONSERVED TRANSMEMBRANE PROTEIN-RELATED"/>
    <property type="match status" value="1"/>
</dbReference>
<keyword evidence="1" id="KW-1133">Transmembrane helix</keyword>